<evidence type="ECO:0000259" key="1">
    <source>
        <dbReference type="Pfam" id="PF12680"/>
    </source>
</evidence>
<feature type="domain" description="SnoaL-like" evidence="1">
    <location>
        <begin position="16"/>
        <end position="117"/>
    </location>
</feature>
<dbReference type="InterPro" id="IPR037401">
    <property type="entry name" value="SnoaL-like"/>
</dbReference>
<proteinExistence type="predicted"/>
<dbReference type="SUPFAM" id="SSF54427">
    <property type="entry name" value="NTF2-like"/>
    <property type="match status" value="1"/>
</dbReference>
<comment type="caution">
    <text evidence="2">The sequence shown here is derived from an EMBL/GenBank/DDBJ whole genome shotgun (WGS) entry which is preliminary data.</text>
</comment>
<accession>A0ABD6QDM4</accession>
<evidence type="ECO:0000313" key="2">
    <source>
        <dbReference type="EMBL" id="OMC35089.1"/>
    </source>
</evidence>
<reference evidence="2 3" key="1">
    <citation type="submission" date="2016-07" db="EMBL/GenBank/DDBJ databases">
        <authorList>
            <person name="Sutton G."/>
            <person name="Brinkac L."/>
            <person name="Sanka R."/>
            <person name="Adams M."/>
            <person name="Lau E."/>
            <person name="Kumar A."/>
            <person name="Macaden R."/>
        </authorList>
    </citation>
    <scope>NUCLEOTIDE SEQUENCE [LARGE SCALE GENOMIC DNA]</scope>
    <source>
        <strain evidence="2 3">GA-0871</strain>
    </source>
</reference>
<gene>
    <name evidence="2" type="ORF">A5742_12915</name>
</gene>
<dbReference type="Pfam" id="PF12680">
    <property type="entry name" value="SnoaL_2"/>
    <property type="match status" value="1"/>
</dbReference>
<dbReference type="EMBL" id="MBER01000163">
    <property type="protein sequence ID" value="OMC35089.1"/>
    <property type="molecule type" value="Genomic_DNA"/>
</dbReference>
<name>A0ABD6QDM4_MYCFO</name>
<dbReference type="Gene3D" id="3.10.450.50">
    <property type="match status" value="1"/>
</dbReference>
<dbReference type="InterPro" id="IPR032710">
    <property type="entry name" value="NTF2-like_dom_sf"/>
</dbReference>
<dbReference type="Proteomes" id="UP000187001">
    <property type="component" value="Unassembled WGS sequence"/>
</dbReference>
<sequence>MMTEAMLVTETAESVVRGFMAAWPRWDVDELVGFLADGAAWVDGHNEPCVGTDVIKARLETIGRLIPGPTAEVRNLLVCDGTVMVERIDVIGVKGETFNVEVTGVFDVDANGRITRWRDYYDSRTLEERIGALLRTA</sequence>
<evidence type="ECO:0000313" key="3">
    <source>
        <dbReference type="Proteomes" id="UP000187001"/>
    </source>
</evidence>
<protein>
    <recommendedName>
        <fullName evidence="1">SnoaL-like domain-containing protein</fullName>
    </recommendedName>
</protein>
<organism evidence="2 3">
    <name type="scientific">Mycolicibacterium fortuitum</name>
    <name type="common">Mycobacterium fortuitum</name>
    <dbReference type="NCBI Taxonomy" id="1766"/>
    <lineage>
        <taxon>Bacteria</taxon>
        <taxon>Bacillati</taxon>
        <taxon>Actinomycetota</taxon>
        <taxon>Actinomycetes</taxon>
        <taxon>Mycobacteriales</taxon>
        <taxon>Mycobacteriaceae</taxon>
        <taxon>Mycolicibacterium</taxon>
    </lineage>
</organism>
<dbReference type="AlphaFoldDB" id="A0ABD6QDM4"/>